<evidence type="ECO:0000313" key="8">
    <source>
        <dbReference type="EMBL" id="MCD2193251.1"/>
    </source>
</evidence>
<name>A0ABS8P4T7_9PSEU</name>
<feature type="transmembrane region" description="Helical" evidence="7">
    <location>
        <begin position="137"/>
        <end position="166"/>
    </location>
</feature>
<keyword evidence="9" id="KW-1185">Reference proteome</keyword>
<feature type="transmembrane region" description="Helical" evidence="7">
    <location>
        <begin position="425"/>
        <end position="444"/>
    </location>
</feature>
<accession>A0ABS8P4T7</accession>
<feature type="transmembrane region" description="Helical" evidence="7">
    <location>
        <begin position="380"/>
        <end position="399"/>
    </location>
</feature>
<evidence type="ECO:0000256" key="6">
    <source>
        <dbReference type="SAM" id="MobiDB-lite"/>
    </source>
</evidence>
<dbReference type="Proteomes" id="UP001199469">
    <property type="component" value="Unassembled WGS sequence"/>
</dbReference>
<evidence type="ECO:0000256" key="7">
    <source>
        <dbReference type="SAM" id="Phobius"/>
    </source>
</evidence>
<feature type="transmembrane region" description="Helical" evidence="7">
    <location>
        <begin position="276"/>
        <end position="295"/>
    </location>
</feature>
<evidence type="ECO:0000256" key="5">
    <source>
        <dbReference type="ARBA" id="ARBA00023136"/>
    </source>
</evidence>
<feature type="transmembrane region" description="Helical" evidence="7">
    <location>
        <begin position="242"/>
        <end position="270"/>
    </location>
</feature>
<feature type="transmembrane region" description="Helical" evidence="7">
    <location>
        <begin position="178"/>
        <end position="195"/>
    </location>
</feature>
<dbReference type="Pfam" id="PF02133">
    <property type="entry name" value="Transp_cyt_pur"/>
    <property type="match status" value="1"/>
</dbReference>
<dbReference type="PANTHER" id="PTHR30569">
    <property type="entry name" value="CYTOSINE TRANSPORTER CODB"/>
    <property type="match status" value="1"/>
</dbReference>
<gene>
    <name evidence="8" type="ORF">LQ327_07610</name>
</gene>
<feature type="region of interest" description="Disordered" evidence="6">
    <location>
        <begin position="1"/>
        <end position="27"/>
    </location>
</feature>
<evidence type="ECO:0000313" key="9">
    <source>
        <dbReference type="Proteomes" id="UP001199469"/>
    </source>
</evidence>
<dbReference type="InterPro" id="IPR030191">
    <property type="entry name" value="CodB"/>
</dbReference>
<evidence type="ECO:0000256" key="2">
    <source>
        <dbReference type="ARBA" id="ARBA00008974"/>
    </source>
</evidence>
<feature type="transmembrane region" description="Helical" evidence="7">
    <location>
        <begin position="323"/>
        <end position="341"/>
    </location>
</feature>
<feature type="transmembrane region" description="Helical" evidence="7">
    <location>
        <begin position="71"/>
        <end position="93"/>
    </location>
</feature>
<dbReference type="Gene3D" id="1.10.4160.10">
    <property type="entry name" value="Hydantoin permease"/>
    <property type="match status" value="1"/>
</dbReference>
<feature type="compositionally biased region" description="Low complexity" evidence="6">
    <location>
        <begin position="1"/>
        <end position="13"/>
    </location>
</feature>
<reference evidence="8 9" key="1">
    <citation type="submission" date="2021-11" db="EMBL/GenBank/DDBJ databases">
        <title>Draft genome sequence of Actinomycetospora sp. SF1 isolated from the rhizosphere soil.</title>
        <authorList>
            <person name="Duangmal K."/>
            <person name="Chantavorakit T."/>
        </authorList>
    </citation>
    <scope>NUCLEOTIDE SEQUENCE [LARGE SCALE GENOMIC DNA]</scope>
    <source>
        <strain evidence="8 9">TBRC 5722</strain>
    </source>
</reference>
<dbReference type="InterPro" id="IPR001248">
    <property type="entry name" value="Pur-cyt_permease"/>
</dbReference>
<comment type="caution">
    <text evidence="8">The sequence shown here is derived from an EMBL/GenBank/DDBJ whole genome shotgun (WGS) entry which is preliminary data.</text>
</comment>
<dbReference type="PANTHER" id="PTHR30569:SF0">
    <property type="entry name" value="CYTOSINE PERMEASE"/>
    <property type="match status" value="1"/>
</dbReference>
<feature type="transmembrane region" description="Helical" evidence="7">
    <location>
        <begin position="347"/>
        <end position="368"/>
    </location>
</feature>
<evidence type="ECO:0000256" key="4">
    <source>
        <dbReference type="ARBA" id="ARBA00022989"/>
    </source>
</evidence>
<dbReference type="EMBL" id="JAJNDB010000001">
    <property type="protein sequence ID" value="MCD2193251.1"/>
    <property type="molecule type" value="Genomic_DNA"/>
</dbReference>
<keyword evidence="3 7" id="KW-0812">Transmembrane</keyword>
<proteinExistence type="inferred from homology"/>
<evidence type="ECO:0000256" key="1">
    <source>
        <dbReference type="ARBA" id="ARBA00004141"/>
    </source>
</evidence>
<feature type="transmembrane region" description="Helical" evidence="7">
    <location>
        <begin position="207"/>
        <end position="230"/>
    </location>
</feature>
<keyword evidence="5 7" id="KW-0472">Membrane</keyword>
<protein>
    <submittedName>
        <fullName evidence="8">Cytosine permease</fullName>
    </submittedName>
</protein>
<feature type="transmembrane region" description="Helical" evidence="7">
    <location>
        <begin position="43"/>
        <end position="65"/>
    </location>
</feature>
<dbReference type="RefSeq" id="WP_230731108.1">
    <property type="nucleotide sequence ID" value="NZ_JAJNDB010000001.1"/>
</dbReference>
<comment type="similarity">
    <text evidence="2">Belongs to the purine-cytosine permease (2.A.39) family.</text>
</comment>
<evidence type="ECO:0000256" key="3">
    <source>
        <dbReference type="ARBA" id="ARBA00022692"/>
    </source>
</evidence>
<feature type="transmembrane region" description="Helical" evidence="7">
    <location>
        <begin position="105"/>
        <end position="125"/>
    </location>
</feature>
<sequence length="471" mass="48562">MPLSTPSTSPTSTADRGRRADEVAPTLDGPVPRSLGLLDQGAFWANLGVSLLGFAGVLAVLQPAGAPPLTIGAAVVATVVGTVIGSAMVGLSAIPGARTGAPAMVVLRGLFGGVLSWIPSVLNVVQLVGWGTFELVVIAQAGVVALGGPTWAWVLGAGIVTTLLTLRPLGMLRLLRRVVTILVAISVAYLAWWLFTRPAAVDLGQAGSWSGFWAGTDAAIAVAVSWIPVASDYSRHSKRVSTAFTAATVGYAITQILCFVVGLAALSLVGGNGDDVFTPMLAAPFGLAALLILTLRETDQSFANVYSTAVSAQNLWPRADRRVLCLVIGALVTVLALGVTINDYSSFLAVIGSVFVPLLGVGVGDALVRRRDRDLSRWAPSRPLMVVAWLIGLVAYQLVNPGGAPGWSDMWTAAREAIGFSPPSWLSASLLSFVVAGLVGAALARVERRASTPAVAATPGGQADEGGTTER</sequence>
<comment type="subcellular location">
    <subcellularLocation>
        <location evidence="1">Membrane</location>
        <topology evidence="1">Multi-pass membrane protein</topology>
    </subcellularLocation>
</comment>
<organism evidence="8 9">
    <name type="scientific">Actinomycetospora endophytica</name>
    <dbReference type="NCBI Taxonomy" id="2291215"/>
    <lineage>
        <taxon>Bacteria</taxon>
        <taxon>Bacillati</taxon>
        <taxon>Actinomycetota</taxon>
        <taxon>Actinomycetes</taxon>
        <taxon>Pseudonocardiales</taxon>
        <taxon>Pseudonocardiaceae</taxon>
        <taxon>Actinomycetospora</taxon>
    </lineage>
</organism>
<keyword evidence="4 7" id="KW-1133">Transmembrane helix</keyword>